<dbReference type="GO" id="GO:0005743">
    <property type="term" value="C:mitochondrial inner membrane"/>
    <property type="evidence" value="ECO:0007669"/>
    <property type="project" value="UniProtKB-SubCell"/>
</dbReference>
<feature type="transmembrane region" description="Helical" evidence="19">
    <location>
        <begin position="141"/>
        <end position="159"/>
    </location>
</feature>
<evidence type="ECO:0000256" key="3">
    <source>
        <dbReference type="ARBA" id="ARBA00013531"/>
    </source>
</evidence>
<dbReference type="InterPro" id="IPR048260">
    <property type="entry name" value="Cytochrome_b_C_euk/bac"/>
</dbReference>
<organism evidence="22">
    <name type="scientific">Gracula religiosa</name>
    <name type="common">hill myna</name>
    <dbReference type="NCBI Taxonomy" id="116992"/>
    <lineage>
        <taxon>Eukaryota</taxon>
        <taxon>Metazoa</taxon>
        <taxon>Chordata</taxon>
        <taxon>Craniata</taxon>
        <taxon>Vertebrata</taxon>
        <taxon>Euteleostomi</taxon>
        <taxon>Archelosauria</taxon>
        <taxon>Archosauria</taxon>
        <taxon>Dinosauria</taxon>
        <taxon>Saurischia</taxon>
        <taxon>Theropoda</taxon>
        <taxon>Coelurosauria</taxon>
        <taxon>Aves</taxon>
        <taxon>Neognathae</taxon>
        <taxon>Neoaves</taxon>
        <taxon>Telluraves</taxon>
        <taxon>Australaves</taxon>
        <taxon>Passeriformes</taxon>
        <taxon>Sturnidae</taxon>
        <taxon>Gracula</taxon>
    </lineage>
</organism>
<protein>
    <recommendedName>
        <fullName evidence="3 19">Cytochrome b</fullName>
    </recommendedName>
</protein>
<dbReference type="AlphaFoldDB" id="A0A7G7X214"/>
<dbReference type="InterPro" id="IPR048259">
    <property type="entry name" value="Cytochrome_b_N_euk/bac"/>
</dbReference>
<evidence type="ECO:0000256" key="16">
    <source>
        <dbReference type="ARBA" id="ARBA00061233"/>
    </source>
</evidence>
<name>A0A7G7X214_9PASS</name>
<evidence type="ECO:0000256" key="5">
    <source>
        <dbReference type="ARBA" id="ARBA00022617"/>
    </source>
</evidence>
<feature type="binding site" description="axial binding residue" evidence="18">
    <location>
        <position position="84"/>
    </location>
    <ligand>
        <name>heme b</name>
        <dbReference type="ChEBI" id="CHEBI:60344"/>
        <label>b562</label>
    </ligand>
    <ligandPart>
        <name>Fe</name>
        <dbReference type="ChEBI" id="CHEBI:18248"/>
    </ligandPart>
</feature>
<keyword evidence="10 19" id="KW-0249">Electron transport</keyword>
<evidence type="ECO:0000259" key="20">
    <source>
        <dbReference type="PROSITE" id="PS51002"/>
    </source>
</evidence>
<dbReference type="GO" id="GO:0008121">
    <property type="term" value="F:quinol-cytochrome-c reductase activity"/>
    <property type="evidence" value="ECO:0007669"/>
    <property type="project" value="InterPro"/>
</dbReference>
<keyword evidence="11 19" id="KW-1133">Transmembrane helix</keyword>
<evidence type="ECO:0000313" key="22">
    <source>
        <dbReference type="EMBL" id="QNH73766.1"/>
    </source>
</evidence>
<feature type="domain" description="Cytochrome b/b6 N-terminal region profile" evidence="20">
    <location>
        <begin position="1"/>
        <end position="210"/>
    </location>
</feature>
<feature type="binding site" evidence="17">
    <location>
        <position position="202"/>
    </location>
    <ligand>
        <name>a ubiquinone</name>
        <dbReference type="ChEBI" id="CHEBI:16389"/>
    </ligand>
</feature>
<dbReference type="SUPFAM" id="SSF81648">
    <property type="entry name" value="a domain/subunit of cytochrome bc1 complex (Ubiquinol-cytochrome c reductase)"/>
    <property type="match status" value="1"/>
</dbReference>
<keyword evidence="8 18" id="KW-0479">Metal-binding</keyword>
<evidence type="ECO:0000256" key="9">
    <source>
        <dbReference type="ARBA" id="ARBA00022792"/>
    </source>
</evidence>
<dbReference type="PROSITE" id="PS51003">
    <property type="entry name" value="CYTB_CTER"/>
    <property type="match status" value="1"/>
</dbReference>
<feature type="binding site" description="axial binding residue" evidence="18">
    <location>
        <position position="183"/>
    </location>
    <ligand>
        <name>heme b</name>
        <dbReference type="ChEBI" id="CHEBI:60344"/>
        <label>b562</label>
    </ligand>
    <ligandPart>
        <name>Fe</name>
        <dbReference type="ChEBI" id="CHEBI:18248"/>
    </ligandPart>
</feature>
<dbReference type="InterPro" id="IPR036150">
    <property type="entry name" value="Cyt_b/b6_C_sf"/>
</dbReference>
<comment type="cofactor">
    <cofactor evidence="18">
        <name>heme</name>
        <dbReference type="ChEBI" id="CHEBI:30413"/>
    </cofactor>
    <text evidence="18">Binds 2 heme groups non-covalently.</text>
</comment>
<evidence type="ECO:0000256" key="13">
    <source>
        <dbReference type="ARBA" id="ARBA00023075"/>
    </source>
</evidence>
<keyword evidence="13" id="KW-0830">Ubiquinone</keyword>
<feature type="transmembrane region" description="Helical" evidence="19">
    <location>
        <begin position="179"/>
        <end position="201"/>
    </location>
</feature>
<dbReference type="SUPFAM" id="SSF81342">
    <property type="entry name" value="Transmembrane di-heme cytochromes"/>
    <property type="match status" value="1"/>
</dbReference>
<keyword evidence="4 19" id="KW-0813">Transport</keyword>
<dbReference type="GO" id="GO:0045275">
    <property type="term" value="C:respiratory chain complex III"/>
    <property type="evidence" value="ECO:0007669"/>
    <property type="project" value="InterPro"/>
</dbReference>
<keyword evidence="12 18" id="KW-0408">Iron</keyword>
<dbReference type="FunFam" id="1.20.810.10:FF:000002">
    <property type="entry name" value="Cytochrome b"/>
    <property type="match status" value="1"/>
</dbReference>
<dbReference type="CDD" id="cd00284">
    <property type="entry name" value="Cytochrome_b_N"/>
    <property type="match status" value="1"/>
</dbReference>
<evidence type="ECO:0000256" key="14">
    <source>
        <dbReference type="ARBA" id="ARBA00023128"/>
    </source>
</evidence>
<sequence length="380" mass="42264">MALNLRKNHPLLKTINNALIDLPTPSNISSWWNFGSLLGICLITQIVTGLLLATHYTADTSLAFNSVAHMCRNVQFGWLIRNLHANGASLFFICIYLHIGRGFYYGSYLNKETWNIGVILLLTLMATAFVGYVLPWGQMSFWGATVITNLFSAIPYIGQTLVEWAWGGFSVDNPTLTRFFALHFLLPFLIAGLTLVHLTLLHETGSNNPLGIPSDCDKIPFHPYYSVKDILGFALMLILLVSLALFSPNLLGDPENFTPANPLATPPHIKPEWYFLFAYAILRSIPNKLGGVLALAASVLVLFLIPLLHTSKLRSMTFRPLSQILFWTLVANLLILTWVGSQPVEHPFIIIGQLASLSYFTIILVLFPLAAVLENKSLKL</sequence>
<dbReference type="InterPro" id="IPR027387">
    <property type="entry name" value="Cytb/b6-like_sf"/>
</dbReference>
<feature type="transmembrane region" description="Helical" evidence="19">
    <location>
        <begin position="230"/>
        <end position="251"/>
    </location>
</feature>
<geneLocation type="mitochondrion" evidence="22"/>
<evidence type="ECO:0000256" key="7">
    <source>
        <dbReference type="ARBA" id="ARBA00022692"/>
    </source>
</evidence>
<dbReference type="InterPro" id="IPR005798">
    <property type="entry name" value="Cyt_b/b6_C"/>
</dbReference>
<evidence type="ECO:0000256" key="4">
    <source>
        <dbReference type="ARBA" id="ARBA00022448"/>
    </source>
</evidence>
<evidence type="ECO:0000256" key="2">
    <source>
        <dbReference type="ARBA" id="ARBA00004448"/>
    </source>
</evidence>
<feature type="binding site" description="axial binding residue" evidence="18">
    <location>
        <position position="197"/>
    </location>
    <ligand>
        <name>heme b</name>
        <dbReference type="ChEBI" id="CHEBI:60344"/>
        <label>b566</label>
    </ligand>
    <ligandPart>
        <name>Fe</name>
        <dbReference type="ChEBI" id="CHEBI:18248"/>
    </ligandPart>
</feature>
<keyword evidence="9" id="KW-0999">Mitochondrion inner membrane</keyword>
<dbReference type="PIRSF" id="PIRSF038885">
    <property type="entry name" value="COB"/>
    <property type="match status" value="1"/>
</dbReference>
<dbReference type="InterPro" id="IPR005797">
    <property type="entry name" value="Cyt_b/b6_N"/>
</dbReference>
<proteinExistence type="inferred from homology"/>
<dbReference type="EMBL" id="MN991574">
    <property type="protein sequence ID" value="QNH73766.1"/>
    <property type="molecule type" value="Genomic_DNA"/>
</dbReference>
<feature type="domain" description="Cytochrome b/b6 C-terminal region profile" evidence="21">
    <location>
        <begin position="211"/>
        <end position="380"/>
    </location>
</feature>
<comment type="subcellular location">
    <subcellularLocation>
        <location evidence="2">Mitochondrion inner membrane</location>
        <topology evidence="2">Multi-pass membrane protein</topology>
    </subcellularLocation>
</comment>
<dbReference type="CDD" id="cd00290">
    <property type="entry name" value="cytochrome_b_C"/>
    <property type="match status" value="1"/>
</dbReference>
<feature type="transmembrane region" description="Helical" evidence="19">
    <location>
        <begin position="289"/>
        <end position="309"/>
    </location>
</feature>
<comment type="function">
    <text evidence="1 19">Component of the ubiquinol-cytochrome c reductase complex (complex III or cytochrome b-c1 complex) that is part of the mitochondrial respiratory chain. The b-c1 complex mediates electron transfer from ubiquinol to cytochrome c. Contributes to the generation of a proton gradient across the mitochondrial membrane that is then used for ATP synthesis.</text>
</comment>
<gene>
    <name evidence="22" type="primary">cytb</name>
</gene>
<dbReference type="Gene3D" id="1.20.810.10">
    <property type="entry name" value="Cytochrome Bc1 Complex, Chain C"/>
    <property type="match status" value="1"/>
</dbReference>
<feature type="transmembrane region" description="Helical" evidence="19">
    <location>
        <begin position="114"/>
        <end position="134"/>
    </location>
</feature>
<feature type="transmembrane region" description="Helical" evidence="19">
    <location>
        <begin position="31"/>
        <end position="58"/>
    </location>
</feature>
<dbReference type="PROSITE" id="PS51002">
    <property type="entry name" value="CYTB_NTER"/>
    <property type="match status" value="1"/>
</dbReference>
<evidence type="ECO:0000256" key="8">
    <source>
        <dbReference type="ARBA" id="ARBA00022723"/>
    </source>
</evidence>
<evidence type="ECO:0000256" key="18">
    <source>
        <dbReference type="PIRSR" id="PIRSR038885-2"/>
    </source>
</evidence>
<evidence type="ECO:0000256" key="15">
    <source>
        <dbReference type="ARBA" id="ARBA00023136"/>
    </source>
</evidence>
<keyword evidence="15 19" id="KW-0472">Membrane</keyword>
<dbReference type="InterPro" id="IPR016174">
    <property type="entry name" value="Di-haem_cyt_TM"/>
</dbReference>
<keyword evidence="7 19" id="KW-0812">Transmembrane</keyword>
<dbReference type="PANTHER" id="PTHR19271:SF16">
    <property type="entry name" value="CYTOCHROME B"/>
    <property type="match status" value="1"/>
</dbReference>
<evidence type="ECO:0000256" key="10">
    <source>
        <dbReference type="ARBA" id="ARBA00022982"/>
    </source>
</evidence>
<feature type="transmembrane region" description="Helical" evidence="19">
    <location>
        <begin position="79"/>
        <end position="99"/>
    </location>
</feature>
<feature type="binding site" description="axial binding residue" evidence="18">
    <location>
        <position position="98"/>
    </location>
    <ligand>
        <name>heme b</name>
        <dbReference type="ChEBI" id="CHEBI:60344"/>
        <label>b566</label>
    </ligand>
    <ligandPart>
        <name>Fe</name>
        <dbReference type="ChEBI" id="CHEBI:18248"/>
    </ligandPart>
</feature>
<dbReference type="GO" id="GO:0016491">
    <property type="term" value="F:oxidoreductase activity"/>
    <property type="evidence" value="ECO:0007669"/>
    <property type="project" value="UniProtKB-UniRule"/>
</dbReference>
<evidence type="ECO:0000256" key="12">
    <source>
        <dbReference type="ARBA" id="ARBA00023004"/>
    </source>
</evidence>
<dbReference type="PANTHER" id="PTHR19271">
    <property type="entry name" value="CYTOCHROME B"/>
    <property type="match status" value="1"/>
</dbReference>
<evidence type="ECO:0000256" key="17">
    <source>
        <dbReference type="PIRSR" id="PIRSR038885-1"/>
    </source>
</evidence>
<evidence type="ECO:0000256" key="19">
    <source>
        <dbReference type="RuleBase" id="RU362117"/>
    </source>
</evidence>
<dbReference type="GO" id="GO:0006122">
    <property type="term" value="P:mitochondrial electron transport, ubiquinol to cytochrome c"/>
    <property type="evidence" value="ECO:0007669"/>
    <property type="project" value="TreeGrafter"/>
</dbReference>
<dbReference type="InterPro" id="IPR030689">
    <property type="entry name" value="Cytochrome_b"/>
</dbReference>
<dbReference type="Pfam" id="PF00032">
    <property type="entry name" value="Cytochrom_B_C"/>
    <property type="match status" value="1"/>
</dbReference>
<dbReference type="Pfam" id="PF00033">
    <property type="entry name" value="Cytochrome_B"/>
    <property type="match status" value="1"/>
</dbReference>
<comment type="cofactor">
    <cofactor evidence="19">
        <name>heme b</name>
        <dbReference type="ChEBI" id="CHEBI:60344"/>
    </cofactor>
    <text evidence="19">Binds 2 heme groups non-covalently.</text>
</comment>
<evidence type="ECO:0000259" key="21">
    <source>
        <dbReference type="PROSITE" id="PS51003"/>
    </source>
</evidence>
<keyword evidence="5 18" id="KW-0349">Heme</keyword>
<feature type="transmembrane region" description="Helical" evidence="19">
    <location>
        <begin position="321"/>
        <end position="341"/>
    </location>
</feature>
<evidence type="ECO:0000256" key="1">
    <source>
        <dbReference type="ARBA" id="ARBA00002566"/>
    </source>
</evidence>
<evidence type="ECO:0000256" key="11">
    <source>
        <dbReference type="ARBA" id="ARBA00022989"/>
    </source>
</evidence>
<accession>A0A7G7X214</accession>
<keyword evidence="6 19" id="KW-0679">Respiratory chain</keyword>
<dbReference type="GO" id="GO:0046872">
    <property type="term" value="F:metal ion binding"/>
    <property type="evidence" value="ECO:0007669"/>
    <property type="project" value="UniProtKB-UniRule"/>
</dbReference>
<keyword evidence="14 19" id="KW-0496">Mitochondrion</keyword>
<reference evidence="22" key="1">
    <citation type="submission" date="2020-01" db="EMBL/GenBank/DDBJ databases">
        <title>Biotic interactions are the dominant drivers of phylogenetic and functional structure in bird communities along a tropical elevational gradient.</title>
        <authorList>
            <person name="Boyce A.J."/>
            <person name="Shakya S.B."/>
            <person name="Sheldon F.H."/>
            <person name="Moyle R.G."/>
            <person name="Martin T.E."/>
        </authorList>
    </citation>
    <scope>NUCLEOTIDE SEQUENCE</scope>
</reference>
<feature type="transmembrane region" description="Helical" evidence="19">
    <location>
        <begin position="347"/>
        <end position="373"/>
    </location>
</feature>
<evidence type="ECO:0000256" key="6">
    <source>
        <dbReference type="ARBA" id="ARBA00022660"/>
    </source>
</evidence>
<comment type="similarity">
    <text evidence="16 19">Belongs to the cytochrome b family.</text>
</comment>